<dbReference type="Gene3D" id="3.40.630.10">
    <property type="entry name" value="Zn peptidases"/>
    <property type="match status" value="1"/>
</dbReference>
<dbReference type="InterPro" id="IPR017439">
    <property type="entry name" value="Amidohydrolase"/>
</dbReference>
<accession>A0A2P2JFV2</accession>
<dbReference type="GO" id="GO:0010179">
    <property type="term" value="F:IAA-Ala conjugate hydrolase activity"/>
    <property type="evidence" value="ECO:0007669"/>
    <property type="project" value="TreeGrafter"/>
</dbReference>
<name>A0A2P2JFV2_RHIMU</name>
<dbReference type="PANTHER" id="PTHR11014:SF108">
    <property type="entry name" value="IAA-AMINO ACID HYDROLASE ILR1"/>
    <property type="match status" value="1"/>
</dbReference>
<evidence type="ECO:0000313" key="1">
    <source>
        <dbReference type="EMBL" id="MBW92344.1"/>
    </source>
</evidence>
<dbReference type="EMBL" id="GGEC01011861">
    <property type="protein sequence ID" value="MBW92344.1"/>
    <property type="molecule type" value="Transcribed_RNA"/>
</dbReference>
<dbReference type="GO" id="GO:0005783">
    <property type="term" value="C:endoplasmic reticulum"/>
    <property type="evidence" value="ECO:0007669"/>
    <property type="project" value="TreeGrafter"/>
</dbReference>
<dbReference type="InterPro" id="IPR002933">
    <property type="entry name" value="Peptidase_M20"/>
</dbReference>
<reference evidence="1" key="1">
    <citation type="submission" date="2018-02" db="EMBL/GenBank/DDBJ databases">
        <title>Rhizophora mucronata_Transcriptome.</title>
        <authorList>
            <person name="Meera S.P."/>
            <person name="Sreeshan A."/>
            <person name="Augustine A."/>
        </authorList>
    </citation>
    <scope>NUCLEOTIDE SEQUENCE</scope>
    <source>
        <tissue evidence="1">Leaf</tissue>
    </source>
</reference>
<organism evidence="1">
    <name type="scientific">Rhizophora mucronata</name>
    <name type="common">Asiatic mangrove</name>
    <dbReference type="NCBI Taxonomy" id="61149"/>
    <lineage>
        <taxon>Eukaryota</taxon>
        <taxon>Viridiplantae</taxon>
        <taxon>Streptophyta</taxon>
        <taxon>Embryophyta</taxon>
        <taxon>Tracheophyta</taxon>
        <taxon>Spermatophyta</taxon>
        <taxon>Magnoliopsida</taxon>
        <taxon>eudicotyledons</taxon>
        <taxon>Gunneridae</taxon>
        <taxon>Pentapetalae</taxon>
        <taxon>rosids</taxon>
        <taxon>fabids</taxon>
        <taxon>Malpighiales</taxon>
        <taxon>Rhizophoraceae</taxon>
        <taxon>Rhizophora</taxon>
    </lineage>
</organism>
<sequence>MEERHLPHPAMVNDEALYNQAKKVGEIMLGESNVQLMPVTIGAEDFNFFSQKMPVTRFLIGINNETLQSHQPLCSLYFFIDEEAFPIGAAFNPAVAIFSACEAKAI</sequence>
<protein>
    <submittedName>
        <fullName evidence="1">Uncharacterized protein</fullName>
    </submittedName>
</protein>
<dbReference type="GO" id="GO:0009850">
    <property type="term" value="P:auxin metabolic process"/>
    <property type="evidence" value="ECO:0007669"/>
    <property type="project" value="TreeGrafter"/>
</dbReference>
<dbReference type="PANTHER" id="PTHR11014">
    <property type="entry name" value="PEPTIDASE M20 FAMILY MEMBER"/>
    <property type="match status" value="1"/>
</dbReference>
<dbReference type="AlphaFoldDB" id="A0A2P2JFV2"/>
<dbReference type="Pfam" id="PF01546">
    <property type="entry name" value="Peptidase_M20"/>
    <property type="match status" value="1"/>
</dbReference>
<dbReference type="SUPFAM" id="SSF53187">
    <property type="entry name" value="Zn-dependent exopeptidases"/>
    <property type="match status" value="1"/>
</dbReference>
<proteinExistence type="predicted"/>